<evidence type="ECO:0000256" key="6">
    <source>
        <dbReference type="ARBA" id="ARBA00022842"/>
    </source>
</evidence>
<dbReference type="CDD" id="cd01630">
    <property type="entry name" value="HAD_KDO-like"/>
    <property type="match status" value="1"/>
</dbReference>
<evidence type="ECO:0000256" key="3">
    <source>
        <dbReference type="ARBA" id="ARBA00011881"/>
    </source>
</evidence>
<dbReference type="InterPro" id="IPR010023">
    <property type="entry name" value="KdsC_fam"/>
</dbReference>
<dbReference type="GO" id="GO:0046872">
    <property type="term" value="F:metal ion binding"/>
    <property type="evidence" value="ECO:0007669"/>
    <property type="project" value="UniProtKB-KW"/>
</dbReference>
<dbReference type="SFLD" id="SFLDS00003">
    <property type="entry name" value="Haloacid_Dehalogenase"/>
    <property type="match status" value="1"/>
</dbReference>
<evidence type="ECO:0000313" key="7">
    <source>
        <dbReference type="EMBL" id="SVA03190.1"/>
    </source>
</evidence>
<dbReference type="InterPro" id="IPR036412">
    <property type="entry name" value="HAD-like_sf"/>
</dbReference>
<dbReference type="PANTHER" id="PTHR21485:SF3">
    <property type="entry name" value="N-ACYLNEURAMINATE CYTIDYLYLTRANSFERASE"/>
    <property type="match status" value="1"/>
</dbReference>
<dbReference type="GO" id="GO:0008781">
    <property type="term" value="F:N-acylneuraminate cytidylyltransferase activity"/>
    <property type="evidence" value="ECO:0007669"/>
    <property type="project" value="TreeGrafter"/>
</dbReference>
<keyword evidence="5" id="KW-0378">Hydrolase</keyword>
<organism evidence="7">
    <name type="scientific">marine metagenome</name>
    <dbReference type="NCBI Taxonomy" id="408172"/>
    <lineage>
        <taxon>unclassified sequences</taxon>
        <taxon>metagenomes</taxon>
        <taxon>ecological metagenomes</taxon>
    </lineage>
</organism>
<dbReference type="SFLD" id="SFLDG01138">
    <property type="entry name" value="C1.6.2:_Deoxy-d-mannose-octulo"/>
    <property type="match status" value="1"/>
</dbReference>
<dbReference type="SUPFAM" id="SSF56784">
    <property type="entry name" value="HAD-like"/>
    <property type="match status" value="1"/>
</dbReference>
<dbReference type="PANTHER" id="PTHR21485">
    <property type="entry name" value="HAD SUPERFAMILY MEMBERS CMAS AND KDSC"/>
    <property type="match status" value="1"/>
</dbReference>
<dbReference type="NCBIfam" id="TIGR01670">
    <property type="entry name" value="KdsC-phosphatas"/>
    <property type="match status" value="1"/>
</dbReference>
<dbReference type="InterPro" id="IPR023214">
    <property type="entry name" value="HAD_sf"/>
</dbReference>
<evidence type="ECO:0000256" key="4">
    <source>
        <dbReference type="ARBA" id="ARBA00022723"/>
    </source>
</evidence>
<dbReference type="AlphaFoldDB" id="A0A381SGI4"/>
<reference evidence="7" key="1">
    <citation type="submission" date="2018-05" db="EMBL/GenBank/DDBJ databases">
        <authorList>
            <person name="Lanie J.A."/>
            <person name="Ng W.-L."/>
            <person name="Kazmierczak K.M."/>
            <person name="Andrzejewski T.M."/>
            <person name="Davidsen T.M."/>
            <person name="Wayne K.J."/>
            <person name="Tettelin H."/>
            <person name="Glass J.I."/>
            <person name="Rusch D."/>
            <person name="Podicherti R."/>
            <person name="Tsui H.-C.T."/>
            <person name="Winkler M.E."/>
        </authorList>
    </citation>
    <scope>NUCLEOTIDE SEQUENCE</scope>
</reference>
<dbReference type="Pfam" id="PF08282">
    <property type="entry name" value="Hydrolase_3"/>
    <property type="match status" value="1"/>
</dbReference>
<dbReference type="SFLD" id="SFLDG01136">
    <property type="entry name" value="C1.6:_Phosphoserine_Phosphatas"/>
    <property type="match status" value="1"/>
</dbReference>
<name>A0A381SGI4_9ZZZZ</name>
<dbReference type="InterPro" id="IPR050793">
    <property type="entry name" value="CMP-NeuNAc_synthase"/>
</dbReference>
<dbReference type="EMBL" id="UINC01003081">
    <property type="protein sequence ID" value="SVA03190.1"/>
    <property type="molecule type" value="Genomic_DNA"/>
</dbReference>
<keyword evidence="6" id="KW-0460">Magnesium</keyword>
<dbReference type="Gene3D" id="3.40.50.1000">
    <property type="entry name" value="HAD superfamily/HAD-like"/>
    <property type="match status" value="1"/>
</dbReference>
<sequence>MKKIKLLISDVDGVWTDGTFYKGTDGMELKRFTVLDGVGTAMARAADLKIALISGRYSPATEHRAKELKIEDVYNGSLNKLPAYEELKAKYNLDDSEIAYVGDDIIDIPVMKQVAVPIAVANAFPEVKAIAVHTTMVSGGYGAFREAVAWIIDQQGRTATVLQLMKDRVLNS</sequence>
<dbReference type="GO" id="GO:0016788">
    <property type="term" value="F:hydrolase activity, acting on ester bonds"/>
    <property type="evidence" value="ECO:0007669"/>
    <property type="project" value="InterPro"/>
</dbReference>
<evidence type="ECO:0000256" key="2">
    <source>
        <dbReference type="ARBA" id="ARBA00005893"/>
    </source>
</evidence>
<evidence type="ECO:0000256" key="1">
    <source>
        <dbReference type="ARBA" id="ARBA00001946"/>
    </source>
</evidence>
<dbReference type="PIRSF" id="PIRSF006118">
    <property type="entry name" value="KDO8-P_Ptase"/>
    <property type="match status" value="1"/>
</dbReference>
<dbReference type="FunFam" id="3.40.50.1000:FF:000029">
    <property type="entry name" value="3-deoxy-D-manno-octulosonate 8-phosphate phosphatase KdsC"/>
    <property type="match status" value="1"/>
</dbReference>
<gene>
    <name evidence="7" type="ORF">METZ01_LOCUS56044</name>
</gene>
<keyword evidence="4" id="KW-0479">Metal-binding</keyword>
<comment type="cofactor">
    <cofactor evidence="1">
        <name>Mg(2+)</name>
        <dbReference type="ChEBI" id="CHEBI:18420"/>
    </cofactor>
</comment>
<comment type="similarity">
    <text evidence="2">Belongs to the KdsC family.</text>
</comment>
<evidence type="ECO:0008006" key="8">
    <source>
        <dbReference type="Google" id="ProtNLM"/>
    </source>
</evidence>
<proteinExistence type="inferred from homology"/>
<protein>
    <recommendedName>
        <fullName evidence="8">3-deoxy-D-manno-octulosonate 8-phosphate phosphatase</fullName>
    </recommendedName>
</protein>
<evidence type="ECO:0000256" key="5">
    <source>
        <dbReference type="ARBA" id="ARBA00022801"/>
    </source>
</evidence>
<comment type="subunit">
    <text evidence="3">Homotetramer.</text>
</comment>
<accession>A0A381SGI4</accession>